<organism evidence="2 3">
    <name type="scientific">Dekkera bruxellensis</name>
    <name type="common">Brettanomyces custersii</name>
    <dbReference type="NCBI Taxonomy" id="5007"/>
    <lineage>
        <taxon>Eukaryota</taxon>
        <taxon>Fungi</taxon>
        <taxon>Dikarya</taxon>
        <taxon>Ascomycota</taxon>
        <taxon>Saccharomycotina</taxon>
        <taxon>Pichiomycetes</taxon>
        <taxon>Pichiales</taxon>
        <taxon>Pichiaceae</taxon>
        <taxon>Brettanomyces</taxon>
    </lineage>
</organism>
<dbReference type="Proteomes" id="UP000478008">
    <property type="component" value="Unassembled WGS sequence"/>
</dbReference>
<dbReference type="Pfam" id="PF18126">
    <property type="entry name" value="Mitoc_mL59"/>
    <property type="match status" value="1"/>
</dbReference>
<gene>
    <name evidence="2" type="primary">MRPL25</name>
    <name evidence="2" type="ORF">DEBR0S2_09142G</name>
</gene>
<accession>A0A7D9H0G5</accession>
<feature type="domain" description="Large ribosomal subunit protein mL59" evidence="1">
    <location>
        <begin position="20"/>
        <end position="145"/>
    </location>
</feature>
<dbReference type="AlphaFoldDB" id="A0A7D9H0G5"/>
<proteinExistence type="predicted"/>
<protein>
    <submittedName>
        <fullName evidence="2">DEBR0S2_09142g1_1</fullName>
    </submittedName>
</protein>
<dbReference type="InterPro" id="IPR037507">
    <property type="entry name" value="Ribosomal_mL59"/>
</dbReference>
<dbReference type="PANTHER" id="PTHR28041:SF1">
    <property type="entry name" value="LARGE RIBOSOMAL SUBUNIT PROTEIN ML59"/>
    <property type="match status" value="1"/>
</dbReference>
<evidence type="ECO:0000313" key="2">
    <source>
        <dbReference type="EMBL" id="VUG17508.1"/>
    </source>
</evidence>
<dbReference type="PANTHER" id="PTHR28041">
    <property type="entry name" value="54S RIBOSOMAL PROTEIN L25, MITOCHONDRIAL"/>
    <property type="match status" value="1"/>
</dbReference>
<reference evidence="2 3" key="1">
    <citation type="submission" date="2019-07" db="EMBL/GenBank/DDBJ databases">
        <authorList>
            <person name="Friedrich A."/>
            <person name="Schacherer J."/>
        </authorList>
    </citation>
    <scope>NUCLEOTIDE SEQUENCE [LARGE SCALE GENOMIC DNA]</scope>
</reference>
<evidence type="ECO:0000313" key="3">
    <source>
        <dbReference type="Proteomes" id="UP000478008"/>
    </source>
</evidence>
<dbReference type="EMBL" id="CABFWN010000002">
    <property type="protein sequence ID" value="VUG17508.1"/>
    <property type="molecule type" value="Genomic_DNA"/>
</dbReference>
<dbReference type="InterPro" id="IPR040922">
    <property type="entry name" value="Ribosomal_mL59_dom"/>
</dbReference>
<dbReference type="GO" id="GO:0005762">
    <property type="term" value="C:mitochondrial large ribosomal subunit"/>
    <property type="evidence" value="ECO:0007669"/>
    <property type="project" value="InterPro"/>
</dbReference>
<evidence type="ECO:0000259" key="1">
    <source>
        <dbReference type="Pfam" id="PF18126"/>
    </source>
</evidence>
<keyword evidence="3" id="KW-1185">Reference proteome</keyword>
<dbReference type="GO" id="GO:0003735">
    <property type="term" value="F:structural constituent of ribosome"/>
    <property type="evidence" value="ECO:0007669"/>
    <property type="project" value="InterPro"/>
</dbReference>
<sequence>MSTKFFNLTANEAFKKLPRTLQTFFTRYPPAPIKIYATKPTFTNAADANPFLPNIHPITKKVHNPVYSLRKQSELYKTAYKFGIADLMPVMQNQKKVYQEKYVSKPVLKGVLNPKGHKWERTYAERKRKIAEGIANADNVLIQYRGSKYKKRLERREKEKPTWY</sequence>
<name>A0A7D9H0G5_DEKBR</name>